<evidence type="ECO:0000256" key="1">
    <source>
        <dbReference type="SAM" id="MobiDB-lite"/>
    </source>
</evidence>
<sequence length="85" mass="9674">MDSVREDYRNGHHETPGYHPQGKKVIQIPAKDQRSGTKTCSRCLQWTIALLNLVANEISQENWPINTNIQASWQYVTGTAIMGYL</sequence>
<organism evidence="2 3">
    <name type="scientific">Araneus ventricosus</name>
    <name type="common">Orbweaver spider</name>
    <name type="synonym">Epeira ventricosa</name>
    <dbReference type="NCBI Taxonomy" id="182803"/>
    <lineage>
        <taxon>Eukaryota</taxon>
        <taxon>Metazoa</taxon>
        <taxon>Ecdysozoa</taxon>
        <taxon>Arthropoda</taxon>
        <taxon>Chelicerata</taxon>
        <taxon>Arachnida</taxon>
        <taxon>Araneae</taxon>
        <taxon>Araneomorphae</taxon>
        <taxon>Entelegynae</taxon>
        <taxon>Araneoidea</taxon>
        <taxon>Araneidae</taxon>
        <taxon>Araneus</taxon>
    </lineage>
</organism>
<comment type="caution">
    <text evidence="2">The sequence shown here is derived from an EMBL/GenBank/DDBJ whole genome shotgun (WGS) entry which is preliminary data.</text>
</comment>
<feature type="compositionally biased region" description="Basic and acidic residues" evidence="1">
    <location>
        <begin position="1"/>
        <end position="16"/>
    </location>
</feature>
<accession>A0A4Y2GNW0</accession>
<protein>
    <submittedName>
        <fullName evidence="2">Uncharacterized protein</fullName>
    </submittedName>
</protein>
<reference evidence="2 3" key="1">
    <citation type="journal article" date="2019" name="Sci. Rep.">
        <title>Orb-weaving spider Araneus ventricosus genome elucidates the spidroin gene catalogue.</title>
        <authorList>
            <person name="Kono N."/>
            <person name="Nakamura H."/>
            <person name="Ohtoshi R."/>
            <person name="Moran D.A.P."/>
            <person name="Shinohara A."/>
            <person name="Yoshida Y."/>
            <person name="Fujiwara M."/>
            <person name="Mori M."/>
            <person name="Tomita M."/>
            <person name="Arakawa K."/>
        </authorList>
    </citation>
    <scope>NUCLEOTIDE SEQUENCE [LARGE SCALE GENOMIC DNA]</scope>
</reference>
<dbReference type="Proteomes" id="UP000499080">
    <property type="component" value="Unassembled WGS sequence"/>
</dbReference>
<evidence type="ECO:0000313" key="3">
    <source>
        <dbReference type="Proteomes" id="UP000499080"/>
    </source>
</evidence>
<dbReference type="AlphaFoldDB" id="A0A4Y2GNW0"/>
<evidence type="ECO:0000313" key="2">
    <source>
        <dbReference type="EMBL" id="GBM54218.1"/>
    </source>
</evidence>
<feature type="region of interest" description="Disordered" evidence="1">
    <location>
        <begin position="1"/>
        <end position="24"/>
    </location>
</feature>
<gene>
    <name evidence="2" type="ORF">AVEN_142268_1</name>
</gene>
<proteinExistence type="predicted"/>
<keyword evidence="3" id="KW-1185">Reference proteome</keyword>
<dbReference type="EMBL" id="BGPR01001449">
    <property type="protein sequence ID" value="GBM54218.1"/>
    <property type="molecule type" value="Genomic_DNA"/>
</dbReference>
<name>A0A4Y2GNW0_ARAVE</name>